<reference evidence="12" key="1">
    <citation type="submission" date="2022-06" db="EMBL/GenBank/DDBJ databases">
        <title>Alkalicoccobacillus porphyridii sp. nov., isolated from a marine red alga, Porphyridium purpureum and reclassification of Shouchella plakortidis and Shouchella gibsonii as Alkalicoccobacillus plakortidis comb. nov. and Alkalicoccobacillus gibsonii comb. nov.</title>
        <authorList>
            <person name="Kim K.H."/>
            <person name="Lee J.K."/>
            <person name="Han D.M."/>
            <person name="Baek J.H."/>
            <person name="Jeon C.O."/>
        </authorList>
    </citation>
    <scope>NUCLEOTIDE SEQUENCE</scope>
    <source>
        <strain evidence="12">DSM 19153</strain>
    </source>
</reference>
<sequence>MKIGVYGSAFDPITNVHLWTASTIFHRKKLDKMLFLPSSKERRDKSLRSDDEHRIRMIQLAIADDSRFELSTEELDAPIGKQYTYFTMQRLKEQYSNDELFFVMGADILVNIGKGSWVQGEKLVEEHQFIVMARDGIDMLKTISKSPLLRNADDGRFHLVDKGLAMEISSTYIREEFSRGGEPRYLLPESCYQYILNNQLYLDTDS</sequence>
<dbReference type="Proteomes" id="UP001203665">
    <property type="component" value="Unassembled WGS sequence"/>
</dbReference>
<keyword evidence="6 10" id="KW-0547">Nucleotide-binding</keyword>
<dbReference type="HAMAP" id="MF_00244">
    <property type="entry name" value="NaMN_adenylyltr"/>
    <property type="match status" value="1"/>
</dbReference>
<evidence type="ECO:0000256" key="2">
    <source>
        <dbReference type="ARBA" id="ARBA00005019"/>
    </source>
</evidence>
<keyword evidence="7 10" id="KW-0067">ATP-binding</keyword>
<evidence type="ECO:0000313" key="13">
    <source>
        <dbReference type="Proteomes" id="UP001203665"/>
    </source>
</evidence>
<dbReference type="EC" id="2.7.7.18" evidence="10"/>
<proteinExistence type="inferred from homology"/>
<dbReference type="RefSeq" id="WP_251607700.1">
    <property type="nucleotide sequence ID" value="NZ_JAMQJY010000001.1"/>
</dbReference>
<dbReference type="Pfam" id="PF01467">
    <property type="entry name" value="CTP_transf_like"/>
    <property type="match status" value="1"/>
</dbReference>
<evidence type="ECO:0000256" key="8">
    <source>
        <dbReference type="ARBA" id="ARBA00023027"/>
    </source>
</evidence>
<comment type="catalytic activity">
    <reaction evidence="9 10">
        <text>nicotinate beta-D-ribonucleotide + ATP + H(+) = deamido-NAD(+) + diphosphate</text>
        <dbReference type="Rhea" id="RHEA:22860"/>
        <dbReference type="ChEBI" id="CHEBI:15378"/>
        <dbReference type="ChEBI" id="CHEBI:30616"/>
        <dbReference type="ChEBI" id="CHEBI:33019"/>
        <dbReference type="ChEBI" id="CHEBI:57502"/>
        <dbReference type="ChEBI" id="CHEBI:58437"/>
        <dbReference type="EC" id="2.7.7.18"/>
    </reaction>
</comment>
<evidence type="ECO:0000259" key="11">
    <source>
        <dbReference type="Pfam" id="PF01467"/>
    </source>
</evidence>
<evidence type="ECO:0000256" key="5">
    <source>
        <dbReference type="ARBA" id="ARBA00022695"/>
    </source>
</evidence>
<gene>
    <name evidence="10 12" type="primary">nadD</name>
    <name evidence="12" type="ORF">NDM98_11585</name>
</gene>
<name>A0ABT0XJK9_9BACI</name>
<evidence type="ECO:0000256" key="7">
    <source>
        <dbReference type="ARBA" id="ARBA00022840"/>
    </source>
</evidence>
<evidence type="ECO:0000256" key="3">
    <source>
        <dbReference type="ARBA" id="ARBA00022642"/>
    </source>
</evidence>
<keyword evidence="8 10" id="KW-0520">NAD</keyword>
<dbReference type="NCBIfam" id="TIGR00482">
    <property type="entry name" value="nicotinate (nicotinamide) nucleotide adenylyltransferase"/>
    <property type="match status" value="1"/>
</dbReference>
<comment type="pathway">
    <text evidence="2 10">Cofactor biosynthesis; NAD(+) biosynthesis; deamido-NAD(+) from nicotinate D-ribonucleotide: step 1/1.</text>
</comment>
<comment type="function">
    <text evidence="1 10">Catalyzes the reversible adenylation of nicotinate mononucleotide (NaMN) to nicotinic acid adenine dinucleotide (NaAD).</text>
</comment>
<comment type="caution">
    <text evidence="12">The sequence shown here is derived from an EMBL/GenBank/DDBJ whole genome shotgun (WGS) entry which is preliminary data.</text>
</comment>
<keyword evidence="3 10" id="KW-0662">Pyridine nucleotide biosynthesis</keyword>
<dbReference type="SUPFAM" id="SSF52374">
    <property type="entry name" value="Nucleotidylyl transferase"/>
    <property type="match status" value="1"/>
</dbReference>
<keyword evidence="4 10" id="KW-0808">Transferase</keyword>
<evidence type="ECO:0000256" key="9">
    <source>
        <dbReference type="ARBA" id="ARBA00048721"/>
    </source>
</evidence>
<evidence type="ECO:0000256" key="4">
    <source>
        <dbReference type="ARBA" id="ARBA00022679"/>
    </source>
</evidence>
<dbReference type="InterPro" id="IPR005248">
    <property type="entry name" value="NadD/NMNAT"/>
</dbReference>
<keyword evidence="13" id="KW-1185">Reference proteome</keyword>
<dbReference type="InterPro" id="IPR004821">
    <property type="entry name" value="Cyt_trans-like"/>
</dbReference>
<dbReference type="EMBL" id="JAMQJY010000001">
    <property type="protein sequence ID" value="MCM2676073.1"/>
    <property type="molecule type" value="Genomic_DNA"/>
</dbReference>
<protein>
    <recommendedName>
        <fullName evidence="10">Probable nicotinate-nucleotide adenylyltransferase</fullName>
        <ecNumber evidence="10">2.7.7.18</ecNumber>
    </recommendedName>
    <alternativeName>
        <fullName evidence="10">Deamido-NAD(+) diphosphorylase</fullName>
    </alternativeName>
    <alternativeName>
        <fullName evidence="10">Deamido-NAD(+) pyrophosphorylase</fullName>
    </alternativeName>
    <alternativeName>
        <fullName evidence="10">Nicotinate mononucleotide adenylyltransferase</fullName>
        <shortName evidence="10">NaMN adenylyltransferase</shortName>
    </alternativeName>
</protein>
<comment type="similarity">
    <text evidence="10">Belongs to the NadD family.</text>
</comment>
<accession>A0ABT0XJK9</accession>
<evidence type="ECO:0000256" key="1">
    <source>
        <dbReference type="ARBA" id="ARBA00002324"/>
    </source>
</evidence>
<evidence type="ECO:0000313" key="12">
    <source>
        <dbReference type="EMBL" id="MCM2676073.1"/>
    </source>
</evidence>
<keyword evidence="5 10" id="KW-0548">Nucleotidyltransferase</keyword>
<feature type="domain" description="Cytidyltransferase-like" evidence="11">
    <location>
        <begin position="6"/>
        <end position="175"/>
    </location>
</feature>
<dbReference type="GO" id="GO:0016779">
    <property type="term" value="F:nucleotidyltransferase activity"/>
    <property type="evidence" value="ECO:0007669"/>
    <property type="project" value="UniProtKB-KW"/>
</dbReference>
<dbReference type="CDD" id="cd02165">
    <property type="entry name" value="NMNAT"/>
    <property type="match status" value="1"/>
</dbReference>
<dbReference type="Gene3D" id="3.40.50.620">
    <property type="entry name" value="HUPs"/>
    <property type="match status" value="1"/>
</dbReference>
<dbReference type="InterPro" id="IPR014729">
    <property type="entry name" value="Rossmann-like_a/b/a_fold"/>
</dbReference>
<evidence type="ECO:0000256" key="6">
    <source>
        <dbReference type="ARBA" id="ARBA00022741"/>
    </source>
</evidence>
<organism evidence="12 13">
    <name type="scientific">Alkalicoccobacillus plakortidis</name>
    <dbReference type="NCBI Taxonomy" id="444060"/>
    <lineage>
        <taxon>Bacteria</taxon>
        <taxon>Bacillati</taxon>
        <taxon>Bacillota</taxon>
        <taxon>Bacilli</taxon>
        <taxon>Bacillales</taxon>
        <taxon>Bacillaceae</taxon>
        <taxon>Alkalicoccobacillus</taxon>
    </lineage>
</organism>
<dbReference type="PANTHER" id="PTHR39321:SF3">
    <property type="entry name" value="PHOSPHOPANTETHEINE ADENYLYLTRANSFERASE"/>
    <property type="match status" value="1"/>
</dbReference>
<dbReference type="PANTHER" id="PTHR39321">
    <property type="entry name" value="NICOTINATE-NUCLEOTIDE ADENYLYLTRANSFERASE-RELATED"/>
    <property type="match status" value="1"/>
</dbReference>
<evidence type="ECO:0000256" key="10">
    <source>
        <dbReference type="HAMAP-Rule" id="MF_00244"/>
    </source>
</evidence>